<protein>
    <submittedName>
        <fullName evidence="3">Uncharacterized protein</fullName>
    </submittedName>
</protein>
<sequence length="244" mass="26526">MDSTKLCVLFLLFTLLLHSTFAIACNSCKSKSPPCPLSPKATAYCPKDRLKLGARCSYGGQSDGNKDDARYYTDNRNRSQRGGSYLGRFKVAGQSPPSASESDSFMSPTFPLQSTRIVTRCATETSVPATQANLDTDINNDQATTGGHYDQEVNYRSGDFESQVDVEHTITGDGRNEPLENVESELVASPYIDNFNPAAQASPTFSNDRMEDMRFIVNDGASTSMLPSTARNDKSISLLAESLG</sequence>
<proteinExistence type="predicted"/>
<evidence type="ECO:0000256" key="1">
    <source>
        <dbReference type="SAM" id="MobiDB-lite"/>
    </source>
</evidence>
<comment type="caution">
    <text evidence="3">The sequence shown here is derived from an EMBL/GenBank/DDBJ whole genome shotgun (WGS) entry which is preliminary data.</text>
</comment>
<evidence type="ECO:0000313" key="3">
    <source>
        <dbReference type="EMBL" id="KAK9007737.1"/>
    </source>
</evidence>
<dbReference type="Proteomes" id="UP001396334">
    <property type="component" value="Unassembled WGS sequence"/>
</dbReference>
<evidence type="ECO:0000256" key="2">
    <source>
        <dbReference type="SAM" id="SignalP"/>
    </source>
</evidence>
<feature type="region of interest" description="Disordered" evidence="1">
    <location>
        <begin position="58"/>
        <end position="85"/>
    </location>
</feature>
<feature type="chain" id="PRO_5046382365" evidence="2">
    <location>
        <begin position="23"/>
        <end position="244"/>
    </location>
</feature>
<evidence type="ECO:0000313" key="4">
    <source>
        <dbReference type="Proteomes" id="UP001396334"/>
    </source>
</evidence>
<name>A0ABR2R462_9ROSI</name>
<keyword evidence="2" id="KW-0732">Signal</keyword>
<dbReference type="PROSITE" id="PS51257">
    <property type="entry name" value="PROKAR_LIPOPROTEIN"/>
    <property type="match status" value="1"/>
</dbReference>
<accession>A0ABR2R462</accession>
<gene>
    <name evidence="3" type="ORF">V6N11_074655</name>
</gene>
<reference evidence="3 4" key="1">
    <citation type="journal article" date="2024" name="G3 (Bethesda)">
        <title>Genome assembly of Hibiscus sabdariffa L. provides insights into metabolisms of medicinal natural products.</title>
        <authorList>
            <person name="Kim T."/>
        </authorList>
    </citation>
    <scope>NUCLEOTIDE SEQUENCE [LARGE SCALE GENOMIC DNA]</scope>
    <source>
        <strain evidence="3">TK-2024</strain>
        <tissue evidence="3">Old leaves</tissue>
    </source>
</reference>
<keyword evidence="4" id="KW-1185">Reference proteome</keyword>
<dbReference type="EMBL" id="JBBPBN010000026">
    <property type="protein sequence ID" value="KAK9007737.1"/>
    <property type="molecule type" value="Genomic_DNA"/>
</dbReference>
<feature type="signal peptide" evidence="2">
    <location>
        <begin position="1"/>
        <end position="22"/>
    </location>
</feature>
<feature type="compositionally biased region" description="Basic and acidic residues" evidence="1">
    <location>
        <begin position="64"/>
        <end position="77"/>
    </location>
</feature>
<organism evidence="3 4">
    <name type="scientific">Hibiscus sabdariffa</name>
    <name type="common">roselle</name>
    <dbReference type="NCBI Taxonomy" id="183260"/>
    <lineage>
        <taxon>Eukaryota</taxon>
        <taxon>Viridiplantae</taxon>
        <taxon>Streptophyta</taxon>
        <taxon>Embryophyta</taxon>
        <taxon>Tracheophyta</taxon>
        <taxon>Spermatophyta</taxon>
        <taxon>Magnoliopsida</taxon>
        <taxon>eudicotyledons</taxon>
        <taxon>Gunneridae</taxon>
        <taxon>Pentapetalae</taxon>
        <taxon>rosids</taxon>
        <taxon>malvids</taxon>
        <taxon>Malvales</taxon>
        <taxon>Malvaceae</taxon>
        <taxon>Malvoideae</taxon>
        <taxon>Hibiscus</taxon>
    </lineage>
</organism>